<evidence type="ECO:0000256" key="3">
    <source>
        <dbReference type="ARBA" id="ARBA00023002"/>
    </source>
</evidence>
<dbReference type="GO" id="GO:0046306">
    <property type="term" value="P:alkanesulfonate catabolic process"/>
    <property type="evidence" value="ECO:0007669"/>
    <property type="project" value="TreeGrafter"/>
</dbReference>
<dbReference type="PANTHER" id="PTHR42847">
    <property type="entry name" value="ALKANESULFONATE MONOOXYGENASE"/>
    <property type="match status" value="1"/>
</dbReference>
<dbReference type="InterPro" id="IPR011251">
    <property type="entry name" value="Luciferase-like_dom"/>
</dbReference>
<keyword evidence="1" id="KW-0285">Flavoprotein</keyword>
<accession>A0A4R4QF45</accession>
<dbReference type="Pfam" id="PF00296">
    <property type="entry name" value="Bac_luciferase"/>
    <property type="match status" value="1"/>
</dbReference>
<dbReference type="GO" id="GO:0008726">
    <property type="term" value="F:alkanesulfonate monooxygenase activity"/>
    <property type="evidence" value="ECO:0007669"/>
    <property type="project" value="TreeGrafter"/>
</dbReference>
<protein>
    <submittedName>
        <fullName evidence="6">LLM class flavin-dependent oxidoreductase</fullName>
    </submittedName>
</protein>
<dbReference type="SUPFAM" id="SSF51679">
    <property type="entry name" value="Bacterial luciferase-like"/>
    <property type="match status" value="1"/>
</dbReference>
<dbReference type="InterPro" id="IPR036661">
    <property type="entry name" value="Luciferase-like_sf"/>
</dbReference>
<evidence type="ECO:0000259" key="5">
    <source>
        <dbReference type="Pfam" id="PF00296"/>
    </source>
</evidence>
<evidence type="ECO:0000313" key="7">
    <source>
        <dbReference type="Proteomes" id="UP000295075"/>
    </source>
</evidence>
<evidence type="ECO:0000313" key="6">
    <source>
        <dbReference type="EMBL" id="TDC34157.1"/>
    </source>
</evidence>
<sequence>MIAVGVVLPSVTAQRAQGLDLRTAARHAEQVGLASVWHGDHLAIGSPVLDVMVGLATVAAVTETIAIGASVFIPALRPLALAAKQVASVQHLSNGRVILGIGSGGGPAQWAAAGVPYADRGRRTDRALDLLPGLLAGEPVVVDGQRVVLEPAVTRPPFWVGNASAVALRRAARAGDGWFPSLIPAAEVAAGAARLAELADTPRVIAVGATGALGGDVASQGEIEESIRANYGRAAVGVPITGGPRQVADRLAEFHQAGAHHLVMGFADGDWRTQCDLLADATATL</sequence>
<evidence type="ECO:0000256" key="1">
    <source>
        <dbReference type="ARBA" id="ARBA00022630"/>
    </source>
</evidence>
<dbReference type="AlphaFoldDB" id="A0A4R4QF45"/>
<keyword evidence="2" id="KW-0288">FMN</keyword>
<evidence type="ECO:0000256" key="4">
    <source>
        <dbReference type="ARBA" id="ARBA00023033"/>
    </source>
</evidence>
<keyword evidence="7" id="KW-1185">Reference proteome</keyword>
<reference evidence="6 7" key="1">
    <citation type="submission" date="2019-03" db="EMBL/GenBank/DDBJ databases">
        <title>Draft genome sequences of novel Actinobacteria.</title>
        <authorList>
            <person name="Sahin N."/>
            <person name="Ay H."/>
            <person name="Saygin H."/>
        </authorList>
    </citation>
    <scope>NUCLEOTIDE SEQUENCE [LARGE SCALE GENOMIC DNA]</scope>
    <source>
        <strain evidence="6 7">JCM 30547</strain>
    </source>
</reference>
<dbReference type="InterPro" id="IPR050172">
    <property type="entry name" value="SsuD_RutA_monooxygenase"/>
</dbReference>
<evidence type="ECO:0000256" key="2">
    <source>
        <dbReference type="ARBA" id="ARBA00022643"/>
    </source>
</evidence>
<dbReference type="EMBL" id="SMKA01000009">
    <property type="protein sequence ID" value="TDC34157.1"/>
    <property type="molecule type" value="Genomic_DNA"/>
</dbReference>
<organism evidence="6 7">
    <name type="scientific">Kribbella albertanoniae</name>
    <dbReference type="NCBI Taxonomy" id="1266829"/>
    <lineage>
        <taxon>Bacteria</taxon>
        <taxon>Bacillati</taxon>
        <taxon>Actinomycetota</taxon>
        <taxon>Actinomycetes</taxon>
        <taxon>Propionibacteriales</taxon>
        <taxon>Kribbellaceae</taxon>
        <taxon>Kribbella</taxon>
    </lineage>
</organism>
<comment type="caution">
    <text evidence="6">The sequence shown here is derived from an EMBL/GenBank/DDBJ whole genome shotgun (WGS) entry which is preliminary data.</text>
</comment>
<dbReference type="OrthoDB" id="3813791at2"/>
<gene>
    <name evidence="6" type="ORF">E1261_04340</name>
</gene>
<dbReference type="RefSeq" id="WP_132402191.1">
    <property type="nucleotide sequence ID" value="NZ_SMKA01000009.1"/>
</dbReference>
<dbReference type="PANTHER" id="PTHR42847:SF4">
    <property type="entry name" value="ALKANESULFONATE MONOOXYGENASE-RELATED"/>
    <property type="match status" value="1"/>
</dbReference>
<feature type="domain" description="Luciferase-like" evidence="5">
    <location>
        <begin position="20"/>
        <end position="199"/>
    </location>
</feature>
<dbReference type="Proteomes" id="UP000295075">
    <property type="component" value="Unassembled WGS sequence"/>
</dbReference>
<keyword evidence="4" id="KW-0503">Monooxygenase</keyword>
<dbReference type="Gene3D" id="3.20.20.30">
    <property type="entry name" value="Luciferase-like domain"/>
    <property type="match status" value="1"/>
</dbReference>
<keyword evidence="3" id="KW-0560">Oxidoreductase</keyword>
<name>A0A4R4QF45_9ACTN</name>
<proteinExistence type="predicted"/>